<comment type="caution">
    <text evidence="3">The sequence shown here is derived from an EMBL/GenBank/DDBJ whole genome shotgun (WGS) entry which is preliminary data.</text>
</comment>
<evidence type="ECO:0008006" key="5">
    <source>
        <dbReference type="Google" id="ProtNLM"/>
    </source>
</evidence>
<evidence type="ECO:0000313" key="4">
    <source>
        <dbReference type="Proteomes" id="UP000053352"/>
    </source>
</evidence>
<keyword evidence="4" id="KW-1185">Reference proteome</keyword>
<dbReference type="PANTHER" id="PTHR30592:SF1">
    <property type="entry name" value="SULFUR CARRIER PROTEIN FDHD"/>
    <property type="match status" value="1"/>
</dbReference>
<protein>
    <recommendedName>
        <fullName evidence="5">Formate dehydrogenase family accessory protein FdhD</fullName>
    </recommendedName>
</protein>
<dbReference type="EMBL" id="LNTB01000001">
    <property type="protein sequence ID" value="KSW12031.1"/>
    <property type="molecule type" value="Genomic_DNA"/>
</dbReference>
<dbReference type="GO" id="GO:0006777">
    <property type="term" value="P:Mo-molybdopterin cofactor biosynthetic process"/>
    <property type="evidence" value="ECO:0007669"/>
    <property type="project" value="UniProtKB-KW"/>
</dbReference>
<gene>
    <name evidence="3" type="ORF">CF15_04430</name>
</gene>
<dbReference type="PANTHER" id="PTHR30592">
    <property type="entry name" value="FORMATE DEHYDROGENASE"/>
    <property type="match status" value="1"/>
</dbReference>
<accession>A0A0V8RVE8</accession>
<dbReference type="AlphaFoldDB" id="A0A0V8RVE8"/>
<keyword evidence="1" id="KW-0963">Cytoplasm</keyword>
<reference evidence="3 4" key="1">
    <citation type="submission" date="2015-11" db="EMBL/GenBank/DDBJ databases">
        <title>Genome sequence of Pyrodictium occultum PL-19, a marine hyperthermophilic archaeon isolated from Volcano, Italy.</title>
        <authorList>
            <person name="Utturkar S."/>
            <person name="Huber H."/>
            <person name="Leptihn S."/>
            <person name="Brown S."/>
            <person name="Stetter K.O."/>
            <person name="Podar M."/>
        </authorList>
    </citation>
    <scope>NUCLEOTIDE SEQUENCE [LARGE SCALE GENOMIC DNA]</scope>
    <source>
        <strain evidence="3 4">PL-19</strain>
    </source>
</reference>
<evidence type="ECO:0000313" key="3">
    <source>
        <dbReference type="EMBL" id="KSW12031.1"/>
    </source>
</evidence>
<dbReference type="RefSeq" id="WP_058370711.1">
    <property type="nucleotide sequence ID" value="NZ_LNTB01000001.1"/>
</dbReference>
<dbReference type="SUPFAM" id="SSF53927">
    <property type="entry name" value="Cytidine deaminase-like"/>
    <property type="match status" value="1"/>
</dbReference>
<proteinExistence type="predicted"/>
<dbReference type="Pfam" id="PF02634">
    <property type="entry name" value="FdhD-NarQ"/>
    <property type="match status" value="1"/>
</dbReference>
<evidence type="ECO:0000256" key="2">
    <source>
        <dbReference type="ARBA" id="ARBA00023150"/>
    </source>
</evidence>
<evidence type="ECO:0000256" key="1">
    <source>
        <dbReference type="ARBA" id="ARBA00022490"/>
    </source>
</evidence>
<dbReference type="GO" id="GO:0016783">
    <property type="term" value="F:sulfurtransferase activity"/>
    <property type="evidence" value="ECO:0007669"/>
    <property type="project" value="InterPro"/>
</dbReference>
<sequence>MEERVARAVDAARECSLATTMVSGLRVAADYEYVVELDGRRLGSIYTSPNYLADAVAGLALREELAELGDHVELLSVTGTGDMSFLVRARLARAAAAGLPEDRRVEWSLVEEAYRDLVHMVPKHRCPYALHSVAVYGVERGSGSAERLLLVSDVSRHSAMLKAAGMLSRLAAAGRLRGLALVAVSTGRVSGDAVKALARAGVRVIVANHHPLLSGLAAARKHGVTLVLRRPDGRGLAVYTAPERIQGAPLVMPLGRLGLEPYAEASPLSPLC</sequence>
<dbReference type="InterPro" id="IPR003786">
    <property type="entry name" value="FdhD"/>
</dbReference>
<dbReference type="Gene3D" id="3.40.140.10">
    <property type="entry name" value="Cytidine Deaminase, domain 2"/>
    <property type="match status" value="1"/>
</dbReference>
<dbReference type="InterPro" id="IPR016193">
    <property type="entry name" value="Cytidine_deaminase-like"/>
</dbReference>
<dbReference type="STRING" id="2309.CF15_04430"/>
<dbReference type="OrthoDB" id="15404at2157"/>
<name>A0A0V8RVE8_PYROC</name>
<dbReference type="Proteomes" id="UP000053352">
    <property type="component" value="Unassembled WGS sequence"/>
</dbReference>
<keyword evidence="2" id="KW-0501">Molybdenum cofactor biosynthesis</keyword>
<organism evidence="3 4">
    <name type="scientific">Pyrodictium occultum</name>
    <dbReference type="NCBI Taxonomy" id="2309"/>
    <lineage>
        <taxon>Archaea</taxon>
        <taxon>Thermoproteota</taxon>
        <taxon>Thermoprotei</taxon>
        <taxon>Desulfurococcales</taxon>
        <taxon>Pyrodictiaceae</taxon>
        <taxon>Pyrodictium</taxon>
    </lineage>
</organism>